<evidence type="ECO:0000256" key="1">
    <source>
        <dbReference type="ARBA" id="ARBA00022723"/>
    </source>
</evidence>
<dbReference type="Proteomes" id="UP000478052">
    <property type="component" value="Unassembled WGS sequence"/>
</dbReference>
<name>A0A6G0VQN2_APHCR</name>
<evidence type="ECO:0000256" key="4">
    <source>
        <dbReference type="PROSITE-ProRule" id="PRU00175"/>
    </source>
</evidence>
<feature type="non-terminal residue" evidence="6">
    <location>
        <position position="1"/>
    </location>
</feature>
<proteinExistence type="predicted"/>
<dbReference type="Pfam" id="PF13920">
    <property type="entry name" value="zf-C3HC4_3"/>
    <property type="match status" value="1"/>
</dbReference>
<protein>
    <submittedName>
        <fullName evidence="6">RNA-binding protein MEX3B-like</fullName>
    </submittedName>
</protein>
<dbReference type="EMBL" id="VUJU01014230">
    <property type="protein sequence ID" value="KAF0702581.1"/>
    <property type="molecule type" value="Genomic_DNA"/>
</dbReference>
<dbReference type="Gene3D" id="3.30.40.10">
    <property type="entry name" value="Zinc/RING finger domain, C3HC4 (zinc finger)"/>
    <property type="match status" value="1"/>
</dbReference>
<keyword evidence="2 4" id="KW-0863">Zinc-finger</keyword>
<comment type="caution">
    <text evidence="6">The sequence shown here is derived from an EMBL/GenBank/DDBJ whole genome shotgun (WGS) entry which is preliminary data.</text>
</comment>
<keyword evidence="1" id="KW-0479">Metal-binding</keyword>
<evidence type="ECO:0000259" key="5">
    <source>
        <dbReference type="PROSITE" id="PS50089"/>
    </source>
</evidence>
<dbReference type="OrthoDB" id="1711136at2759"/>
<dbReference type="SMART" id="SM00184">
    <property type="entry name" value="RING"/>
    <property type="match status" value="1"/>
</dbReference>
<dbReference type="InterPro" id="IPR001841">
    <property type="entry name" value="Znf_RING"/>
</dbReference>
<dbReference type="PROSITE" id="PS50089">
    <property type="entry name" value="ZF_RING_2"/>
    <property type="match status" value="1"/>
</dbReference>
<dbReference type="GO" id="GO:0008270">
    <property type="term" value="F:zinc ion binding"/>
    <property type="evidence" value="ECO:0007669"/>
    <property type="project" value="UniProtKB-KW"/>
</dbReference>
<dbReference type="InterPro" id="IPR017907">
    <property type="entry name" value="Znf_RING_CS"/>
</dbReference>
<gene>
    <name evidence="6" type="ORF">FWK35_00038072</name>
</gene>
<dbReference type="InterPro" id="IPR013083">
    <property type="entry name" value="Znf_RING/FYVE/PHD"/>
</dbReference>
<evidence type="ECO:0000313" key="6">
    <source>
        <dbReference type="EMBL" id="KAF0702581.1"/>
    </source>
</evidence>
<keyword evidence="7" id="KW-1185">Reference proteome</keyword>
<organism evidence="6 7">
    <name type="scientific">Aphis craccivora</name>
    <name type="common">Cowpea aphid</name>
    <dbReference type="NCBI Taxonomy" id="307492"/>
    <lineage>
        <taxon>Eukaryota</taxon>
        <taxon>Metazoa</taxon>
        <taxon>Ecdysozoa</taxon>
        <taxon>Arthropoda</taxon>
        <taxon>Hexapoda</taxon>
        <taxon>Insecta</taxon>
        <taxon>Pterygota</taxon>
        <taxon>Neoptera</taxon>
        <taxon>Paraneoptera</taxon>
        <taxon>Hemiptera</taxon>
        <taxon>Sternorrhyncha</taxon>
        <taxon>Aphidomorpha</taxon>
        <taxon>Aphidoidea</taxon>
        <taxon>Aphididae</taxon>
        <taxon>Aphidini</taxon>
        <taxon>Aphis</taxon>
        <taxon>Aphis</taxon>
    </lineage>
</organism>
<evidence type="ECO:0000256" key="3">
    <source>
        <dbReference type="ARBA" id="ARBA00022833"/>
    </source>
</evidence>
<dbReference type="AlphaFoldDB" id="A0A6G0VQN2"/>
<dbReference type="PROSITE" id="PS00518">
    <property type="entry name" value="ZF_RING_1"/>
    <property type="match status" value="1"/>
</dbReference>
<sequence>LFYFSEITVELCIICFNDETTVILRPCAHQFCNTCVIRLIQENMNNCPLCRTFTMEYQGIIM</sequence>
<feature type="domain" description="RING-type" evidence="5">
    <location>
        <begin position="12"/>
        <end position="51"/>
    </location>
</feature>
<evidence type="ECO:0000256" key="2">
    <source>
        <dbReference type="ARBA" id="ARBA00022771"/>
    </source>
</evidence>
<dbReference type="SUPFAM" id="SSF57850">
    <property type="entry name" value="RING/U-box"/>
    <property type="match status" value="1"/>
</dbReference>
<accession>A0A6G0VQN2</accession>
<evidence type="ECO:0000313" key="7">
    <source>
        <dbReference type="Proteomes" id="UP000478052"/>
    </source>
</evidence>
<keyword evidence="3" id="KW-0862">Zinc</keyword>
<reference evidence="6 7" key="1">
    <citation type="submission" date="2019-08" db="EMBL/GenBank/DDBJ databases">
        <title>Whole genome of Aphis craccivora.</title>
        <authorList>
            <person name="Voronova N.V."/>
            <person name="Shulinski R.S."/>
            <person name="Bandarenka Y.V."/>
            <person name="Zhorov D.G."/>
            <person name="Warner D."/>
        </authorList>
    </citation>
    <scope>NUCLEOTIDE SEQUENCE [LARGE SCALE GENOMIC DNA]</scope>
    <source>
        <strain evidence="6">180601</strain>
        <tissue evidence="6">Whole Body</tissue>
    </source>
</reference>